<dbReference type="CDD" id="cd00063">
    <property type="entry name" value="FN3"/>
    <property type="match status" value="1"/>
</dbReference>
<name>A0AAN0J5Q6_AMPQE</name>
<feature type="chain" id="PRO_5043012971" description="Fibronectin type-III domain-containing protein" evidence="1">
    <location>
        <begin position="33"/>
        <end position="295"/>
    </location>
</feature>
<dbReference type="Gene3D" id="2.60.40.10">
    <property type="entry name" value="Immunoglobulins"/>
    <property type="match status" value="1"/>
</dbReference>
<dbReference type="SUPFAM" id="SSF49265">
    <property type="entry name" value="Fibronectin type III"/>
    <property type="match status" value="1"/>
</dbReference>
<protein>
    <recommendedName>
        <fullName evidence="2">Fibronectin type-III domain-containing protein</fullName>
    </recommendedName>
</protein>
<accession>A0AAN0J5Q6</accession>
<dbReference type="InterPro" id="IPR036116">
    <property type="entry name" value="FN3_sf"/>
</dbReference>
<proteinExistence type="predicted"/>
<evidence type="ECO:0000259" key="2">
    <source>
        <dbReference type="PROSITE" id="PS50853"/>
    </source>
</evidence>
<feature type="signal peptide" evidence="1">
    <location>
        <begin position="1"/>
        <end position="32"/>
    </location>
</feature>
<keyword evidence="4" id="KW-1185">Reference proteome</keyword>
<dbReference type="RefSeq" id="XP_019852344.1">
    <property type="nucleotide sequence ID" value="XM_019996785.1"/>
</dbReference>
<dbReference type="Pfam" id="PF00041">
    <property type="entry name" value="fn3"/>
    <property type="match status" value="1"/>
</dbReference>
<reference evidence="3" key="2">
    <citation type="submission" date="2024-06" db="UniProtKB">
        <authorList>
            <consortium name="EnsemblMetazoa"/>
        </authorList>
    </citation>
    <scope>IDENTIFICATION</scope>
</reference>
<evidence type="ECO:0000313" key="4">
    <source>
        <dbReference type="Proteomes" id="UP000007879"/>
    </source>
</evidence>
<evidence type="ECO:0000313" key="3">
    <source>
        <dbReference type="EnsemblMetazoa" id="XP_019852344.1"/>
    </source>
</evidence>
<dbReference type="EnsemblMetazoa" id="XM_019996785.1">
    <property type="protein sequence ID" value="XP_019852344.1"/>
    <property type="gene ID" value="LOC109582151"/>
</dbReference>
<dbReference type="KEGG" id="aqu:109582151"/>
<reference evidence="4" key="1">
    <citation type="journal article" date="2010" name="Nature">
        <title>The Amphimedon queenslandica genome and the evolution of animal complexity.</title>
        <authorList>
            <person name="Srivastava M."/>
            <person name="Simakov O."/>
            <person name="Chapman J."/>
            <person name="Fahey B."/>
            <person name="Gauthier M.E."/>
            <person name="Mitros T."/>
            <person name="Richards G.S."/>
            <person name="Conaco C."/>
            <person name="Dacre M."/>
            <person name="Hellsten U."/>
            <person name="Larroux C."/>
            <person name="Putnam N.H."/>
            <person name="Stanke M."/>
            <person name="Adamska M."/>
            <person name="Darling A."/>
            <person name="Degnan S.M."/>
            <person name="Oakley T.H."/>
            <person name="Plachetzki D.C."/>
            <person name="Zhai Y."/>
            <person name="Adamski M."/>
            <person name="Calcino A."/>
            <person name="Cummins S.F."/>
            <person name="Goodstein D.M."/>
            <person name="Harris C."/>
            <person name="Jackson D.J."/>
            <person name="Leys S.P."/>
            <person name="Shu S."/>
            <person name="Woodcroft B.J."/>
            <person name="Vervoort M."/>
            <person name="Kosik K.S."/>
            <person name="Manning G."/>
            <person name="Degnan B.M."/>
            <person name="Rokhsar D.S."/>
        </authorList>
    </citation>
    <scope>NUCLEOTIDE SEQUENCE [LARGE SCALE GENOMIC DNA]</scope>
</reference>
<dbReference type="Proteomes" id="UP000007879">
    <property type="component" value="Unassembled WGS sequence"/>
</dbReference>
<dbReference type="AlphaFoldDB" id="A0AAN0J5Q6"/>
<dbReference type="InterPro" id="IPR003961">
    <property type="entry name" value="FN3_dom"/>
</dbReference>
<dbReference type="GeneID" id="109582151"/>
<feature type="domain" description="Fibronectin type-III" evidence="2">
    <location>
        <begin position="149"/>
        <end position="239"/>
    </location>
</feature>
<organism evidence="3 4">
    <name type="scientific">Amphimedon queenslandica</name>
    <name type="common">Sponge</name>
    <dbReference type="NCBI Taxonomy" id="400682"/>
    <lineage>
        <taxon>Eukaryota</taxon>
        <taxon>Metazoa</taxon>
        <taxon>Porifera</taxon>
        <taxon>Demospongiae</taxon>
        <taxon>Heteroscleromorpha</taxon>
        <taxon>Haplosclerida</taxon>
        <taxon>Niphatidae</taxon>
        <taxon>Amphimedon</taxon>
    </lineage>
</organism>
<dbReference type="PROSITE" id="PS50853">
    <property type="entry name" value="FN3"/>
    <property type="match status" value="1"/>
</dbReference>
<sequence length="295" mass="32896">MNILQTKMVVMSVACNLGVLLLSLLLFCCTSACPHTDDHVSYMHDITTCNGSDAVISFNITGVANCSNIHADYFVYIYYHFPAPTTHEKLPDPIFHNETGLCQVFLTLYNVTYEDFVDAILQVRILTPPLNNPHFNCSNNFSLIFITDPPSPVSTLDSHINCSGVFISWPKPYASTSCPVLHYIIILNKQTDVITPYSFFKYSWSELSHNTLYTVSIVAVTGAGYSIESNSTEFITALAPKVIMIDHDVPLLAEDAAVFVKAKVSCIHKYMYHSYCKIKGTARWYIGHVHLTAAS</sequence>
<keyword evidence="1" id="KW-0732">Signal</keyword>
<evidence type="ECO:0000256" key="1">
    <source>
        <dbReference type="SAM" id="SignalP"/>
    </source>
</evidence>
<dbReference type="InterPro" id="IPR013783">
    <property type="entry name" value="Ig-like_fold"/>
</dbReference>